<dbReference type="InterPro" id="IPR002124">
    <property type="entry name" value="Cyt_c_oxidase_su5b"/>
</dbReference>
<dbReference type="AlphaFoldDB" id="A0A7R8CUQ1"/>
<dbReference type="PANTHER" id="PTHR10122">
    <property type="entry name" value="CYTOCHROME C OXIDASE SUBUNIT 5B, MITOCHONDRIAL"/>
    <property type="match status" value="1"/>
</dbReference>
<sequence length="902" mass="104363">MEDVRNEREFSPPEIHWREALKRMNREIRKVQSLPPVENLLETTPIIIKSSLEIREKYFNKKNEDLIRKARGIFDNPIPKNTYDLKNIISLCYADIMFLNDDDELVIYECKYLKPWDFPFEFVSATIMEECIGFHKINIIDLIRTFFCQDRLISIKQKINVDPSKPKRKYNNYSKTKINGTSAETSDWRSELKNRGKFVKTKILEEIDLGVPEYKPPFRSSAIVMDWRDVMKSQMENAEENDPFLKWNKLDPSPNKSKTRIKLKSPNQKTRIAAERNKFSENSNDSIFGAKIKLRPSNKDRPLAKQSVKKKTTKIINFVAISVTTEEEKVIDEIDHSPMTPKFIVSTIFPIKSRRNGVGVNQDEQGRTKALFRGIYIYKTNSYEIQDKVEMCPSDILVQGDDDHKFGNGKSCQCHEKKASETQDKPSAIYAEFVQTLDNSTKAQLKDQDSIKRTLRNQRAQTFPPVPSSLLELRVEVFSHCQDLNFIPDPATVIQDFEQAAIQAVRLSLDPEVQAQGYFYHLTQSTWRKVQELGLTNTYKQNQELRQQCPPNAEQLLSHFDATCVGGINRFAHYHAPNDVRGVLRHIPSRFPPTLWNVDRATITDCPRTNNQCEGWNSRFFHLVGHHDPLIWKCIQAFQKEESTVSTILVQEAIGQLPKKKRKRIYIEQQQRLKNLCESYVAGHKTICQFLSRAAVCKVLWTLECEEYLFIFDCISRNSISKRSFSVSCVATSKGSNMSDPKFHATGLEKYEILAAEAGKRQSLDTYLIRPETGQGDSAKTPIRIPSIESSRIVGCSCESDFKDVVWFNLNAGEPQQCDCGVYFKLFHHNPLQAKHIVKATKEEPHIVDALDEYRMVGCLCNEHDTNIKWMWLFENKPKRCRCGHWFKLKKHAAPDRYEMPL</sequence>
<accession>A0A7R8CUQ1</accession>
<feature type="binding site" evidence="3">
    <location>
        <position position="818"/>
    </location>
    <ligand>
        <name>Zn(2+)</name>
        <dbReference type="ChEBI" id="CHEBI:29105"/>
    </ligand>
</feature>
<dbReference type="PROSITE" id="PS51359">
    <property type="entry name" value="COX5B_2"/>
    <property type="match status" value="2"/>
</dbReference>
<feature type="binding site" evidence="3">
    <location>
        <position position="820"/>
    </location>
    <ligand>
        <name>Zn(2+)</name>
        <dbReference type="ChEBI" id="CHEBI:29105"/>
    </ligand>
</feature>
<keyword evidence="1 3" id="KW-0479">Metal-binding</keyword>
<dbReference type="GO" id="GO:0046872">
    <property type="term" value="F:metal ion binding"/>
    <property type="evidence" value="ECO:0007669"/>
    <property type="project" value="UniProtKB-KW"/>
</dbReference>
<evidence type="ECO:0000256" key="2">
    <source>
        <dbReference type="ARBA" id="ARBA00022833"/>
    </source>
</evidence>
<dbReference type="OrthoDB" id="10249250at2759"/>
<dbReference type="SUPFAM" id="SSF57802">
    <property type="entry name" value="Rubredoxin-like"/>
    <property type="match status" value="2"/>
</dbReference>
<evidence type="ECO:0000256" key="1">
    <source>
        <dbReference type="ARBA" id="ARBA00022723"/>
    </source>
</evidence>
<dbReference type="InterPro" id="IPR036972">
    <property type="entry name" value="Cyt_c_oxidase_su5b_sf"/>
</dbReference>
<evidence type="ECO:0000256" key="3">
    <source>
        <dbReference type="PIRSR" id="PIRSR602124-1"/>
    </source>
</evidence>
<name>A0A7R8CUQ1_LEPSM</name>
<keyword evidence="2 3" id="KW-0862">Zinc</keyword>
<dbReference type="EMBL" id="HG994582">
    <property type="protein sequence ID" value="CAF2886829.1"/>
    <property type="molecule type" value="Genomic_DNA"/>
</dbReference>
<keyword evidence="5" id="KW-1185">Reference proteome</keyword>
<evidence type="ECO:0000313" key="4">
    <source>
        <dbReference type="EMBL" id="CAF2886829.1"/>
    </source>
</evidence>
<protein>
    <submittedName>
        <fullName evidence="4">(salmon louse) hypothetical protein</fullName>
    </submittedName>
</protein>
<dbReference type="PANTHER" id="PTHR10122:SF0">
    <property type="entry name" value="CYTOCHROME C OXIDASE SUBUNIT 5B, ISOFORM A-RELATED"/>
    <property type="match status" value="1"/>
</dbReference>
<dbReference type="Pfam" id="PF01215">
    <property type="entry name" value="COX5B"/>
    <property type="match status" value="1"/>
</dbReference>
<reference evidence="4" key="1">
    <citation type="submission" date="2021-02" db="EMBL/GenBank/DDBJ databases">
        <authorList>
            <person name="Bekaert M."/>
        </authorList>
    </citation>
    <scope>NUCLEOTIDE SEQUENCE</scope>
    <source>
        <strain evidence="4">IoA-00</strain>
    </source>
</reference>
<evidence type="ECO:0000313" key="5">
    <source>
        <dbReference type="Proteomes" id="UP000675881"/>
    </source>
</evidence>
<dbReference type="GO" id="GO:0045277">
    <property type="term" value="C:respiratory chain complex IV"/>
    <property type="evidence" value="ECO:0007669"/>
    <property type="project" value="InterPro"/>
</dbReference>
<proteinExistence type="predicted"/>
<dbReference type="GO" id="GO:0006123">
    <property type="term" value="P:mitochondrial electron transport, cytochrome c to oxygen"/>
    <property type="evidence" value="ECO:0007669"/>
    <property type="project" value="InterPro"/>
</dbReference>
<organism evidence="4 5">
    <name type="scientific">Lepeophtheirus salmonis</name>
    <name type="common">Salmon louse</name>
    <name type="synonym">Caligus salmonis</name>
    <dbReference type="NCBI Taxonomy" id="72036"/>
    <lineage>
        <taxon>Eukaryota</taxon>
        <taxon>Metazoa</taxon>
        <taxon>Ecdysozoa</taxon>
        <taxon>Arthropoda</taxon>
        <taxon>Crustacea</taxon>
        <taxon>Multicrustacea</taxon>
        <taxon>Hexanauplia</taxon>
        <taxon>Copepoda</taxon>
        <taxon>Siphonostomatoida</taxon>
        <taxon>Caligidae</taxon>
        <taxon>Lepeophtheirus</taxon>
    </lineage>
</organism>
<dbReference type="GO" id="GO:0005740">
    <property type="term" value="C:mitochondrial envelope"/>
    <property type="evidence" value="ECO:0007669"/>
    <property type="project" value="InterPro"/>
</dbReference>
<feature type="binding site" evidence="3">
    <location>
        <position position="796"/>
    </location>
    <ligand>
        <name>Zn(2+)</name>
        <dbReference type="ChEBI" id="CHEBI:29105"/>
    </ligand>
</feature>
<gene>
    <name evidence="4" type="ORF">LSAA_7046</name>
</gene>
<feature type="binding site" evidence="3">
    <location>
        <position position="798"/>
    </location>
    <ligand>
        <name>Zn(2+)</name>
        <dbReference type="ChEBI" id="CHEBI:29105"/>
    </ligand>
</feature>
<dbReference type="Gene3D" id="2.60.11.10">
    <property type="entry name" value="Cytochrome c oxidase, subunit Vb"/>
    <property type="match status" value="2"/>
</dbReference>
<dbReference type="Proteomes" id="UP000675881">
    <property type="component" value="Chromosome 3"/>
</dbReference>